<evidence type="ECO:0000313" key="3">
    <source>
        <dbReference type="Proteomes" id="UP000186817"/>
    </source>
</evidence>
<evidence type="ECO:0000256" key="1">
    <source>
        <dbReference type="SAM" id="MobiDB-lite"/>
    </source>
</evidence>
<accession>A0A1Q9E2J3</accession>
<gene>
    <name evidence="2" type="ORF">AK812_SmicGene15603</name>
</gene>
<comment type="caution">
    <text evidence="2">The sequence shown here is derived from an EMBL/GenBank/DDBJ whole genome shotgun (WGS) entry which is preliminary data.</text>
</comment>
<feature type="region of interest" description="Disordered" evidence="1">
    <location>
        <begin position="105"/>
        <end position="318"/>
    </location>
</feature>
<feature type="compositionally biased region" description="Basic and acidic residues" evidence="1">
    <location>
        <begin position="200"/>
        <end position="225"/>
    </location>
</feature>
<sequence>MTGFRTRKGVVLLYDPEPLDAWINREIEETEEGEYVDTDTSKALTKQEGPQYRAFLQRHESRNEDARQADKLFHIVDKYLPLQADETRAGARFPARARTLLPKARKIRNRPRCGKGRDPTTRGIPSKGDSTRTTTSPGEDLLPLTEKTTHCGIERATTMSRKDSRLREGETIPTTKDAPSQGDSSRPAAEVRGGLPPPAERADVETEERATTVSRKDSRLREGTKDAPSQGDSSRPAAELHGELPPPAERADVETEHANMEGKGSPPPDGDTPPDWGDDSQTDDDITHSNWPWGEQGRPSDHGRSEGVLGQQPDEPVGRIQLEESCGRSADKVKLQDVIQEKGFPLCVSVNDAKMDGESLNILKHGWGYTCPVSTVGLFNKCYEVKCEKKSAKEMGQHVMDGLSHHAGNLMGALSGALTGDDQKDKKMFKEEDKPDMDLGATAKSAWASMLSDDKEKDVCVGGRKVHVWKVTE</sequence>
<dbReference type="EMBL" id="LSRX01000285">
    <property type="protein sequence ID" value="OLQ01647.1"/>
    <property type="molecule type" value="Genomic_DNA"/>
</dbReference>
<feature type="compositionally biased region" description="Polar residues" evidence="1">
    <location>
        <begin position="172"/>
        <end position="184"/>
    </location>
</feature>
<reference evidence="2 3" key="1">
    <citation type="submission" date="2016-02" db="EMBL/GenBank/DDBJ databases">
        <title>Genome analysis of coral dinoflagellate symbionts highlights evolutionary adaptations to a symbiotic lifestyle.</title>
        <authorList>
            <person name="Aranda M."/>
            <person name="Li Y."/>
            <person name="Liew Y.J."/>
            <person name="Baumgarten S."/>
            <person name="Simakov O."/>
            <person name="Wilson M."/>
            <person name="Piel J."/>
            <person name="Ashoor H."/>
            <person name="Bougouffa S."/>
            <person name="Bajic V.B."/>
            <person name="Ryu T."/>
            <person name="Ravasi T."/>
            <person name="Bayer T."/>
            <person name="Micklem G."/>
            <person name="Kim H."/>
            <person name="Bhak J."/>
            <person name="Lajeunesse T.C."/>
            <person name="Voolstra C.R."/>
        </authorList>
    </citation>
    <scope>NUCLEOTIDE SEQUENCE [LARGE SCALE GENOMIC DNA]</scope>
    <source>
        <strain evidence="2 3">CCMP2467</strain>
    </source>
</reference>
<feature type="compositionally biased region" description="Basic residues" evidence="1">
    <location>
        <begin position="105"/>
        <end position="114"/>
    </location>
</feature>
<dbReference type="OrthoDB" id="423141at2759"/>
<feature type="compositionally biased region" description="Basic and acidic residues" evidence="1">
    <location>
        <begin position="160"/>
        <end position="170"/>
    </location>
</feature>
<keyword evidence="3" id="KW-1185">Reference proteome</keyword>
<organism evidence="2 3">
    <name type="scientific">Symbiodinium microadriaticum</name>
    <name type="common">Dinoflagellate</name>
    <name type="synonym">Zooxanthella microadriatica</name>
    <dbReference type="NCBI Taxonomy" id="2951"/>
    <lineage>
        <taxon>Eukaryota</taxon>
        <taxon>Sar</taxon>
        <taxon>Alveolata</taxon>
        <taxon>Dinophyceae</taxon>
        <taxon>Suessiales</taxon>
        <taxon>Symbiodiniaceae</taxon>
        <taxon>Symbiodinium</taxon>
    </lineage>
</organism>
<feature type="compositionally biased region" description="Basic and acidic residues" evidence="1">
    <location>
        <begin position="249"/>
        <end position="260"/>
    </location>
</feature>
<proteinExistence type="predicted"/>
<protein>
    <submittedName>
        <fullName evidence="2">Uncharacterized protein</fullName>
    </submittedName>
</protein>
<evidence type="ECO:0000313" key="2">
    <source>
        <dbReference type="EMBL" id="OLQ01647.1"/>
    </source>
</evidence>
<dbReference type="Proteomes" id="UP000186817">
    <property type="component" value="Unassembled WGS sequence"/>
</dbReference>
<dbReference type="AlphaFoldDB" id="A0A1Q9E2J3"/>
<name>A0A1Q9E2J3_SYMMI</name>